<protein>
    <submittedName>
        <fullName evidence="6">RpiR family transcriptional regulator</fullName>
    </submittedName>
</protein>
<dbReference type="PANTHER" id="PTHR30514">
    <property type="entry name" value="GLUCOKINASE"/>
    <property type="match status" value="1"/>
</dbReference>
<dbReference type="InterPro" id="IPR000281">
    <property type="entry name" value="HTH_RpiR"/>
</dbReference>
<sequence>MSVLKVIEAQLESLAPADRQIGHFILEHPNDVLRLSSARLAEKTGRSQSSVVKFAQKLGFSGYQDMKFAVSKAQAQEWRAPGALHSTIELGDSHATIAQKLLSGKMQAMQQTLSANDERDIARALELTADANRIHIAGVGASSLVARDFGYKLQKLGRYALHDSDSHVQMANVSAARPGDVLFALSHSGVSIETVRIAELAKDRGASVISITGPQQNPVARVSDVNLYTIADEDRVRSSAITARDAQLMLTDFIFILLIQRQSDATDYIDNSGDAVSALKLGGDK</sequence>
<dbReference type="Gene3D" id="1.10.10.10">
    <property type="entry name" value="Winged helix-like DNA-binding domain superfamily/Winged helix DNA-binding domain"/>
    <property type="match status" value="1"/>
</dbReference>
<dbReference type="GO" id="GO:0097367">
    <property type="term" value="F:carbohydrate derivative binding"/>
    <property type="evidence" value="ECO:0007669"/>
    <property type="project" value="InterPro"/>
</dbReference>
<dbReference type="SUPFAM" id="SSF46689">
    <property type="entry name" value="Homeodomain-like"/>
    <property type="match status" value="1"/>
</dbReference>
<gene>
    <name evidence="6" type="ORF">TM49_17050</name>
</gene>
<dbReference type="Pfam" id="PF01380">
    <property type="entry name" value="SIS"/>
    <property type="match status" value="1"/>
</dbReference>
<evidence type="ECO:0000256" key="1">
    <source>
        <dbReference type="ARBA" id="ARBA00023015"/>
    </source>
</evidence>
<dbReference type="Pfam" id="PF01418">
    <property type="entry name" value="HTH_6"/>
    <property type="match status" value="1"/>
</dbReference>
<evidence type="ECO:0000256" key="2">
    <source>
        <dbReference type="ARBA" id="ARBA00023125"/>
    </source>
</evidence>
<keyword evidence="7" id="KW-1185">Reference proteome</keyword>
<dbReference type="AlphaFoldDB" id="A0A0D5LS40"/>
<accession>A0A0D5LS40</accession>
<dbReference type="InterPro" id="IPR036388">
    <property type="entry name" value="WH-like_DNA-bd_sf"/>
</dbReference>
<keyword evidence="3" id="KW-0804">Transcription</keyword>
<dbReference type="Gene3D" id="3.40.50.10490">
    <property type="entry name" value="Glucose-6-phosphate isomerase like protein, domain 1"/>
    <property type="match status" value="1"/>
</dbReference>
<feature type="domain" description="SIS" evidence="5">
    <location>
        <begin position="124"/>
        <end position="264"/>
    </location>
</feature>
<dbReference type="PROSITE" id="PS51464">
    <property type="entry name" value="SIS"/>
    <property type="match status" value="1"/>
</dbReference>
<dbReference type="SUPFAM" id="SSF53697">
    <property type="entry name" value="SIS domain"/>
    <property type="match status" value="1"/>
</dbReference>
<dbReference type="KEGG" id="mey:TM49_17050"/>
<organism evidence="6 7">
    <name type="scientific">Martelella endophytica</name>
    <dbReference type="NCBI Taxonomy" id="1486262"/>
    <lineage>
        <taxon>Bacteria</taxon>
        <taxon>Pseudomonadati</taxon>
        <taxon>Pseudomonadota</taxon>
        <taxon>Alphaproteobacteria</taxon>
        <taxon>Hyphomicrobiales</taxon>
        <taxon>Aurantimonadaceae</taxon>
        <taxon>Martelella</taxon>
    </lineage>
</organism>
<dbReference type="GO" id="GO:0003700">
    <property type="term" value="F:DNA-binding transcription factor activity"/>
    <property type="evidence" value="ECO:0007669"/>
    <property type="project" value="InterPro"/>
</dbReference>
<dbReference type="PANTHER" id="PTHR30514:SF17">
    <property type="entry name" value="HTH-TYPE TRANSCRIPTIONAL REGULATOR MURR"/>
    <property type="match status" value="1"/>
</dbReference>
<dbReference type="GO" id="GO:1901135">
    <property type="term" value="P:carbohydrate derivative metabolic process"/>
    <property type="evidence" value="ECO:0007669"/>
    <property type="project" value="InterPro"/>
</dbReference>
<feature type="domain" description="HTH rpiR-type" evidence="4">
    <location>
        <begin position="1"/>
        <end position="77"/>
    </location>
</feature>
<evidence type="ECO:0000259" key="4">
    <source>
        <dbReference type="PROSITE" id="PS51071"/>
    </source>
</evidence>
<dbReference type="PATRIC" id="fig|1486262.3.peg.3527"/>
<evidence type="ECO:0000256" key="3">
    <source>
        <dbReference type="ARBA" id="ARBA00023163"/>
    </source>
</evidence>
<keyword evidence="1" id="KW-0805">Transcription regulation</keyword>
<dbReference type="RefSeq" id="WP_045683024.1">
    <property type="nucleotide sequence ID" value="NZ_CP010803.1"/>
</dbReference>
<dbReference type="InterPro" id="IPR046348">
    <property type="entry name" value="SIS_dom_sf"/>
</dbReference>
<reference evidence="6 7" key="1">
    <citation type="journal article" date="2015" name="Genome Announc.">
        <title>Complete genome sequence of Martelella endophytica YC6887, which has antifungal activity associated with a halophyte.</title>
        <authorList>
            <person name="Khan A."/>
            <person name="Khan H."/>
            <person name="Chung E.J."/>
            <person name="Hossain M.T."/>
            <person name="Chung Y.R."/>
        </authorList>
    </citation>
    <scope>NUCLEOTIDE SEQUENCE [LARGE SCALE GENOMIC DNA]</scope>
    <source>
        <strain evidence="6">YC6887</strain>
    </source>
</reference>
<dbReference type="Proteomes" id="UP000032611">
    <property type="component" value="Chromosome"/>
</dbReference>
<dbReference type="InterPro" id="IPR035472">
    <property type="entry name" value="RpiR-like_SIS"/>
</dbReference>
<dbReference type="OrthoDB" id="8582409at2"/>
<evidence type="ECO:0000313" key="7">
    <source>
        <dbReference type="Proteomes" id="UP000032611"/>
    </source>
</evidence>
<dbReference type="GO" id="GO:0003677">
    <property type="term" value="F:DNA binding"/>
    <property type="evidence" value="ECO:0007669"/>
    <property type="project" value="UniProtKB-KW"/>
</dbReference>
<evidence type="ECO:0000313" key="6">
    <source>
        <dbReference type="EMBL" id="AJY47004.1"/>
    </source>
</evidence>
<name>A0A0D5LS40_MAREN</name>
<dbReference type="CDD" id="cd05013">
    <property type="entry name" value="SIS_RpiR"/>
    <property type="match status" value="1"/>
</dbReference>
<proteinExistence type="predicted"/>
<keyword evidence="2" id="KW-0238">DNA-binding</keyword>
<dbReference type="STRING" id="1486262.TM49_17050"/>
<dbReference type="HOGENOM" id="CLU_055769_0_2_5"/>
<evidence type="ECO:0000259" key="5">
    <source>
        <dbReference type="PROSITE" id="PS51464"/>
    </source>
</evidence>
<dbReference type="EMBL" id="CP010803">
    <property type="protein sequence ID" value="AJY47004.1"/>
    <property type="molecule type" value="Genomic_DNA"/>
</dbReference>
<dbReference type="InterPro" id="IPR009057">
    <property type="entry name" value="Homeodomain-like_sf"/>
</dbReference>
<dbReference type="PROSITE" id="PS51071">
    <property type="entry name" value="HTH_RPIR"/>
    <property type="match status" value="1"/>
</dbReference>
<dbReference type="InterPro" id="IPR047640">
    <property type="entry name" value="RpiR-like"/>
</dbReference>
<dbReference type="InterPro" id="IPR001347">
    <property type="entry name" value="SIS_dom"/>
</dbReference>